<dbReference type="Proteomes" id="UP000294200">
    <property type="component" value="Unassembled WGS sequence"/>
</dbReference>
<evidence type="ECO:0000256" key="1">
    <source>
        <dbReference type="ARBA" id="ARBA00007074"/>
    </source>
</evidence>
<keyword evidence="2" id="KW-0645">Protease</keyword>
<comment type="caution">
    <text evidence="6">The sequence shown here is derived from an EMBL/GenBank/DDBJ whole genome shotgun (WGS) entry which is preliminary data.</text>
</comment>
<dbReference type="PROSITE" id="PS51935">
    <property type="entry name" value="NLPC_P60"/>
    <property type="match status" value="1"/>
</dbReference>
<dbReference type="GO" id="GO:0008234">
    <property type="term" value="F:cysteine-type peptidase activity"/>
    <property type="evidence" value="ECO:0007669"/>
    <property type="project" value="UniProtKB-KW"/>
</dbReference>
<dbReference type="InterPro" id="IPR038765">
    <property type="entry name" value="Papain-like_cys_pep_sf"/>
</dbReference>
<dbReference type="Gene3D" id="3.90.1720.10">
    <property type="entry name" value="endopeptidase domain like (from Nostoc punctiforme)"/>
    <property type="match status" value="1"/>
</dbReference>
<organism evidence="6 7">
    <name type="scientific">Paraburkholderia steynii</name>
    <dbReference type="NCBI Taxonomy" id="1245441"/>
    <lineage>
        <taxon>Bacteria</taxon>
        <taxon>Pseudomonadati</taxon>
        <taxon>Pseudomonadota</taxon>
        <taxon>Betaproteobacteria</taxon>
        <taxon>Burkholderiales</taxon>
        <taxon>Burkholderiaceae</taxon>
        <taxon>Paraburkholderia</taxon>
    </lineage>
</organism>
<evidence type="ECO:0000313" key="6">
    <source>
        <dbReference type="EMBL" id="TCG08383.1"/>
    </source>
</evidence>
<dbReference type="SUPFAM" id="SSF54001">
    <property type="entry name" value="Cysteine proteinases"/>
    <property type="match status" value="1"/>
</dbReference>
<dbReference type="AlphaFoldDB" id="A0A4R0XD95"/>
<dbReference type="EMBL" id="MWML01000036">
    <property type="protein sequence ID" value="TCG08383.1"/>
    <property type="molecule type" value="Genomic_DNA"/>
</dbReference>
<keyword evidence="7" id="KW-1185">Reference proteome</keyword>
<accession>A0A4R0XD95</accession>
<dbReference type="GO" id="GO:0006508">
    <property type="term" value="P:proteolysis"/>
    <property type="evidence" value="ECO:0007669"/>
    <property type="project" value="UniProtKB-KW"/>
</dbReference>
<name>A0A4R0XD95_9BURK</name>
<evidence type="ECO:0000259" key="5">
    <source>
        <dbReference type="PROSITE" id="PS51935"/>
    </source>
</evidence>
<comment type="similarity">
    <text evidence="1">Belongs to the peptidase C40 family.</text>
</comment>
<sequence>MRAAFVAEVRTWLDTPYQHQGRLKGVGVDCIGLVVGALHACGLFVDVDPTGYDKRPDGTLRARMLDYLTPVALDEAQPGDILLFHFAAVPMHIGVLTGPDMITHAYSRNRRVVEHRLDERWRALVASSFSVPGVE</sequence>
<evidence type="ECO:0000256" key="2">
    <source>
        <dbReference type="ARBA" id="ARBA00022670"/>
    </source>
</evidence>
<feature type="domain" description="NlpC/P60" evidence="5">
    <location>
        <begin position="1"/>
        <end position="132"/>
    </location>
</feature>
<keyword evidence="3" id="KW-0378">Hydrolase</keyword>
<keyword evidence="4" id="KW-0788">Thiol protease</keyword>
<evidence type="ECO:0000256" key="3">
    <source>
        <dbReference type="ARBA" id="ARBA00022801"/>
    </source>
</evidence>
<proteinExistence type="inferred from homology"/>
<protein>
    <submittedName>
        <fullName evidence="6">Peptidase P60</fullName>
    </submittedName>
</protein>
<evidence type="ECO:0000256" key="4">
    <source>
        <dbReference type="ARBA" id="ARBA00022807"/>
    </source>
</evidence>
<gene>
    <name evidence="6" type="ORF">BZM27_12685</name>
</gene>
<reference evidence="6 7" key="1">
    <citation type="submission" date="2017-02" db="EMBL/GenBank/DDBJ databases">
        <title>Paraburkholderia sophoroidis sp. nov. and Paraburkholderia steynii sp. nov. rhizobial symbionts of the fynbos legume Hypocalyptus sophoroides.</title>
        <authorList>
            <person name="Steenkamp E.T."/>
            <person name="Beukes C.W."/>
            <person name="Van Zyl E."/>
            <person name="Avontuur J."/>
            <person name="Chan W.Y."/>
            <person name="Hassen A."/>
            <person name="Palmer M."/>
            <person name="Mthombeni L."/>
            <person name="Phalane F."/>
            <person name="Sereme K."/>
            <person name="Venter S.N."/>
        </authorList>
    </citation>
    <scope>NUCLEOTIDE SEQUENCE [LARGE SCALE GENOMIC DNA]</scope>
    <source>
        <strain evidence="6 7">HC1.1ba</strain>
    </source>
</reference>
<evidence type="ECO:0000313" key="7">
    <source>
        <dbReference type="Proteomes" id="UP000294200"/>
    </source>
</evidence>
<dbReference type="InterPro" id="IPR000064">
    <property type="entry name" value="NLP_P60_dom"/>
</dbReference>
<dbReference type="Pfam" id="PF00877">
    <property type="entry name" value="NLPC_P60"/>
    <property type="match status" value="1"/>
</dbReference>